<dbReference type="Gene3D" id="1.10.510.10">
    <property type="entry name" value="Transferase(Phosphotransferase) domain 1"/>
    <property type="match status" value="1"/>
</dbReference>
<proteinExistence type="predicted"/>
<dbReference type="PANTHER" id="PTHR47987:SF33">
    <property type="entry name" value="NON-SPECIFIC PROTEIN-TYROSINE KINASE RLK-PELLE-RLCK-XV FAMILY"/>
    <property type="match status" value="1"/>
</dbReference>
<feature type="region of interest" description="Disordered" evidence="1">
    <location>
        <begin position="115"/>
        <end position="157"/>
    </location>
</feature>
<dbReference type="InterPro" id="IPR011009">
    <property type="entry name" value="Kinase-like_dom_sf"/>
</dbReference>
<name>A0ABR1ZRZ1_9ROSI</name>
<keyword evidence="3" id="KW-1185">Reference proteome</keyword>
<protein>
    <submittedName>
        <fullName evidence="2">Uncharacterized protein</fullName>
    </submittedName>
</protein>
<reference evidence="2 3" key="1">
    <citation type="journal article" date="2024" name="G3 (Bethesda)">
        <title>Genome assembly of Hibiscus sabdariffa L. provides insights into metabolisms of medicinal natural products.</title>
        <authorList>
            <person name="Kim T."/>
        </authorList>
    </citation>
    <scope>NUCLEOTIDE SEQUENCE [LARGE SCALE GENOMIC DNA]</scope>
    <source>
        <strain evidence="2">TK-2024</strain>
        <tissue evidence="2">Old leaves</tissue>
    </source>
</reference>
<gene>
    <name evidence="2" type="ORF">V6N11_031111</name>
</gene>
<evidence type="ECO:0000313" key="2">
    <source>
        <dbReference type="EMBL" id="KAK8483455.1"/>
    </source>
</evidence>
<feature type="non-terminal residue" evidence="2">
    <location>
        <position position="1"/>
    </location>
</feature>
<dbReference type="Proteomes" id="UP001396334">
    <property type="component" value="Unassembled WGS sequence"/>
</dbReference>
<comment type="caution">
    <text evidence="2">The sequence shown here is derived from an EMBL/GenBank/DDBJ whole genome shotgun (WGS) entry which is preliminary data.</text>
</comment>
<feature type="compositionally biased region" description="Acidic residues" evidence="1">
    <location>
        <begin position="125"/>
        <end position="134"/>
    </location>
</feature>
<dbReference type="SUPFAM" id="SSF56112">
    <property type="entry name" value="Protein kinase-like (PK-like)"/>
    <property type="match status" value="1"/>
</dbReference>
<evidence type="ECO:0000256" key="1">
    <source>
        <dbReference type="SAM" id="MobiDB-lite"/>
    </source>
</evidence>
<feature type="compositionally biased region" description="Basic and acidic residues" evidence="1">
    <location>
        <begin position="135"/>
        <end position="157"/>
    </location>
</feature>
<organism evidence="2 3">
    <name type="scientific">Hibiscus sabdariffa</name>
    <name type="common">roselle</name>
    <dbReference type="NCBI Taxonomy" id="183260"/>
    <lineage>
        <taxon>Eukaryota</taxon>
        <taxon>Viridiplantae</taxon>
        <taxon>Streptophyta</taxon>
        <taxon>Embryophyta</taxon>
        <taxon>Tracheophyta</taxon>
        <taxon>Spermatophyta</taxon>
        <taxon>Magnoliopsida</taxon>
        <taxon>eudicotyledons</taxon>
        <taxon>Gunneridae</taxon>
        <taxon>Pentapetalae</taxon>
        <taxon>rosids</taxon>
        <taxon>malvids</taxon>
        <taxon>Malvales</taxon>
        <taxon>Malvaceae</taxon>
        <taxon>Malvoideae</taxon>
        <taxon>Hibiscus</taxon>
    </lineage>
</organism>
<dbReference type="EMBL" id="JBBPBN010000654">
    <property type="protein sequence ID" value="KAK8483455.1"/>
    <property type="molecule type" value="Genomic_DNA"/>
</dbReference>
<dbReference type="InterPro" id="IPR046958">
    <property type="entry name" value="RBK1/2/STUNTED"/>
</dbReference>
<dbReference type="PANTHER" id="PTHR47987">
    <property type="entry name" value="OS08G0249100 PROTEIN"/>
    <property type="match status" value="1"/>
</dbReference>
<sequence>TQESTELAGLLCRRPRTPDCIRLHAQPEFAFTSKCSIAEWALPLASEGKFSEVADPRLNGKYVEEELKRVVLVALVCADNRPEKRPTMLEVVELLKGESKQKLSEVENNDVFKNPQFAVGNDETSGIEESSEIIEEGKDPEQVKEKETEHKSPHVVI</sequence>
<accession>A0ABR1ZRZ1</accession>
<evidence type="ECO:0000313" key="3">
    <source>
        <dbReference type="Proteomes" id="UP001396334"/>
    </source>
</evidence>